<comment type="caution">
    <text evidence="1">The sequence shown here is derived from an EMBL/GenBank/DDBJ whole genome shotgun (WGS) entry which is preliminary data.</text>
</comment>
<protein>
    <submittedName>
        <fullName evidence="1">Uncharacterized protein</fullName>
    </submittedName>
</protein>
<evidence type="ECO:0000313" key="1">
    <source>
        <dbReference type="EMBL" id="KAJ6993910.1"/>
    </source>
</evidence>
<keyword evidence="2" id="KW-1185">Reference proteome</keyword>
<reference evidence="1" key="1">
    <citation type="journal article" date="2023" name="Mol. Ecol. Resour.">
        <title>Chromosome-level genome assembly of a triploid poplar Populus alba 'Berolinensis'.</title>
        <authorList>
            <person name="Chen S."/>
            <person name="Yu Y."/>
            <person name="Wang X."/>
            <person name="Wang S."/>
            <person name="Zhang T."/>
            <person name="Zhou Y."/>
            <person name="He R."/>
            <person name="Meng N."/>
            <person name="Wang Y."/>
            <person name="Liu W."/>
            <person name="Liu Z."/>
            <person name="Liu J."/>
            <person name="Guo Q."/>
            <person name="Huang H."/>
            <person name="Sederoff R.R."/>
            <person name="Wang G."/>
            <person name="Qu G."/>
            <person name="Chen S."/>
        </authorList>
    </citation>
    <scope>NUCLEOTIDE SEQUENCE</scope>
    <source>
        <strain evidence="1">SC-2020</strain>
    </source>
</reference>
<dbReference type="EMBL" id="JAQIZT010000006">
    <property type="protein sequence ID" value="KAJ6993910.1"/>
    <property type="molecule type" value="Genomic_DNA"/>
</dbReference>
<evidence type="ECO:0000313" key="2">
    <source>
        <dbReference type="Proteomes" id="UP001164929"/>
    </source>
</evidence>
<dbReference type="Proteomes" id="UP001164929">
    <property type="component" value="Chromosome 6"/>
</dbReference>
<dbReference type="AlphaFoldDB" id="A0AAD6QNY8"/>
<gene>
    <name evidence="1" type="ORF">NC653_016896</name>
</gene>
<sequence length="63" mass="6631">MKNLATDASIWSCPLALIDFMEDLRSGDGASKHRELPQCPAPSIVVSCCAPDACSPPNNIGQS</sequence>
<proteinExistence type="predicted"/>
<organism evidence="1 2">
    <name type="scientific">Populus alba x Populus x berolinensis</name>
    <dbReference type="NCBI Taxonomy" id="444605"/>
    <lineage>
        <taxon>Eukaryota</taxon>
        <taxon>Viridiplantae</taxon>
        <taxon>Streptophyta</taxon>
        <taxon>Embryophyta</taxon>
        <taxon>Tracheophyta</taxon>
        <taxon>Spermatophyta</taxon>
        <taxon>Magnoliopsida</taxon>
        <taxon>eudicotyledons</taxon>
        <taxon>Gunneridae</taxon>
        <taxon>Pentapetalae</taxon>
        <taxon>rosids</taxon>
        <taxon>fabids</taxon>
        <taxon>Malpighiales</taxon>
        <taxon>Salicaceae</taxon>
        <taxon>Saliceae</taxon>
        <taxon>Populus</taxon>
    </lineage>
</organism>
<accession>A0AAD6QNY8</accession>
<name>A0AAD6QNY8_9ROSI</name>